<dbReference type="RefSeq" id="WP_219760329.1">
    <property type="nucleotide sequence ID" value="NZ_JAHXRS010000024.1"/>
</dbReference>
<keyword evidence="2" id="KW-1185">Reference proteome</keyword>
<evidence type="ECO:0000313" key="1">
    <source>
        <dbReference type="EMBL" id="MBW6395821.1"/>
    </source>
</evidence>
<evidence type="ECO:0000313" key="2">
    <source>
        <dbReference type="Proteomes" id="UP000724268"/>
    </source>
</evidence>
<proteinExistence type="predicted"/>
<organism evidence="1 2">
    <name type="scientific">Thermus brevis</name>
    <dbReference type="NCBI Taxonomy" id="2862456"/>
    <lineage>
        <taxon>Bacteria</taxon>
        <taxon>Thermotogati</taxon>
        <taxon>Deinococcota</taxon>
        <taxon>Deinococci</taxon>
        <taxon>Thermales</taxon>
        <taxon>Thermaceae</taxon>
        <taxon>Thermus</taxon>
    </lineage>
</organism>
<accession>A0ABS7A0I5</accession>
<comment type="caution">
    <text evidence="1">The sequence shown here is derived from an EMBL/GenBank/DDBJ whole genome shotgun (WGS) entry which is preliminary data.</text>
</comment>
<protein>
    <submittedName>
        <fullName evidence="1">Uncharacterized protein</fullName>
    </submittedName>
</protein>
<dbReference type="Proteomes" id="UP000724268">
    <property type="component" value="Unassembled WGS sequence"/>
</dbReference>
<name>A0ABS7A0I5_9DEIN</name>
<sequence>MIALVRREQICRVVYRDSRGRFVRPPERPAKVELQPVPREVRVHKGGEVVAIKETPFGVRVRFVPDARTRRLKLEAREKGDRETLRQIREWEREVKRLAAEDYLRAKRAKEWTSRMEAAKRSYDASKGGKAAAFNRRKVAELKARLKEESTATLLGRYRSLGGSSVEKRAIAEVLKERGVEVSPVKRRKK</sequence>
<gene>
    <name evidence="1" type="ORF">KZX47_11765</name>
</gene>
<reference evidence="1 2" key="1">
    <citation type="submission" date="2021-07" db="EMBL/GenBank/DDBJ databases">
        <title>Thermus aquaticus gen. n. and sp. n., a nonsporulating extreme thermophile.</title>
        <authorList>
            <person name="Hu C.-J."/>
            <person name="Li W.-J."/>
            <person name="Xian W.-D."/>
        </authorList>
    </citation>
    <scope>NUCLEOTIDE SEQUENCE [LARGE SCALE GENOMIC DNA]</scope>
    <source>
        <strain evidence="1 2">SYSU G05001</strain>
    </source>
</reference>
<dbReference type="EMBL" id="JAHXRS010000024">
    <property type="protein sequence ID" value="MBW6395821.1"/>
    <property type="molecule type" value="Genomic_DNA"/>
</dbReference>